<protein>
    <submittedName>
        <fullName evidence="7">Trafficking protein particle complex subunit 11</fullName>
    </submittedName>
</protein>
<evidence type="ECO:0000259" key="6">
    <source>
        <dbReference type="PROSITE" id="PS50102"/>
    </source>
</evidence>
<comment type="caution">
    <text evidence="7">The sequence shown here is derived from an EMBL/GenBank/DDBJ whole genome shotgun (WGS) entry which is preliminary data.</text>
</comment>
<evidence type="ECO:0000256" key="1">
    <source>
        <dbReference type="ARBA" id="ARBA00004604"/>
    </source>
</evidence>
<comment type="subcellular location">
    <subcellularLocation>
        <location evidence="1">Nucleus</location>
        <location evidence="1">Nucleolus</location>
    </subcellularLocation>
</comment>
<dbReference type="InterPro" id="IPR034138">
    <property type="entry name" value="NOP8_RRM"/>
</dbReference>
<dbReference type="SUPFAM" id="SSF54928">
    <property type="entry name" value="RNA-binding domain, RBD"/>
    <property type="match status" value="1"/>
</dbReference>
<evidence type="ECO:0000313" key="7">
    <source>
        <dbReference type="EMBL" id="KUG00377.1"/>
    </source>
</evidence>
<dbReference type="PANTHER" id="PTHR14374:SF0">
    <property type="entry name" value="TRAFFICKING PROTEIN PARTICLE COMPLEX SUBUNIT 11"/>
    <property type="match status" value="1"/>
</dbReference>
<dbReference type="InterPro" id="IPR012677">
    <property type="entry name" value="Nucleotide-bd_a/b_plait_sf"/>
</dbReference>
<feature type="region of interest" description="Disordered" evidence="5">
    <location>
        <begin position="1790"/>
        <end position="1847"/>
    </location>
</feature>
<feature type="region of interest" description="Disordered" evidence="5">
    <location>
        <begin position="1333"/>
        <end position="1353"/>
    </location>
</feature>
<evidence type="ECO:0000256" key="4">
    <source>
        <dbReference type="PROSITE-ProRule" id="PRU00176"/>
    </source>
</evidence>
<dbReference type="InterPro" id="IPR000504">
    <property type="entry name" value="RRM_dom"/>
</dbReference>
<feature type="compositionally biased region" description="Basic and acidic residues" evidence="5">
    <location>
        <begin position="1333"/>
        <end position="1345"/>
    </location>
</feature>
<dbReference type="OrthoDB" id="6278596at2759"/>
<feature type="compositionally biased region" description="Acidic residues" evidence="5">
    <location>
        <begin position="1394"/>
        <end position="1428"/>
    </location>
</feature>
<keyword evidence="3" id="KW-0539">Nucleus</keyword>
<feature type="compositionally biased region" description="Acidic residues" evidence="5">
    <location>
        <begin position="1822"/>
        <end position="1841"/>
    </location>
</feature>
<evidence type="ECO:0000256" key="3">
    <source>
        <dbReference type="ARBA" id="ARBA00023242"/>
    </source>
</evidence>
<feature type="region of interest" description="Disordered" evidence="5">
    <location>
        <begin position="1384"/>
        <end position="1534"/>
    </location>
</feature>
<reference evidence="7 8" key="1">
    <citation type="submission" date="2015-11" db="EMBL/GenBank/DDBJ databases">
        <title>Genomes and virulence difference between two physiological races of Phytophthora nicotianae.</title>
        <authorList>
            <person name="Liu H."/>
            <person name="Ma X."/>
            <person name="Yu H."/>
            <person name="Fang D."/>
            <person name="Li Y."/>
            <person name="Wang X."/>
            <person name="Wang W."/>
            <person name="Dong Y."/>
            <person name="Xiao B."/>
        </authorList>
    </citation>
    <scope>NUCLEOTIDE SEQUENCE [LARGE SCALE GENOMIC DNA]</scope>
    <source>
        <strain evidence="8">race 0</strain>
    </source>
</reference>
<feature type="region of interest" description="Disordered" evidence="5">
    <location>
        <begin position="1886"/>
        <end position="1926"/>
    </location>
</feature>
<feature type="compositionally biased region" description="Basic residues" evidence="5">
    <location>
        <begin position="1887"/>
        <end position="1903"/>
    </location>
</feature>
<dbReference type="InterPro" id="IPR021773">
    <property type="entry name" value="TPC11"/>
</dbReference>
<dbReference type="Proteomes" id="UP000052943">
    <property type="component" value="Unassembled WGS sequence"/>
</dbReference>
<accession>A0A0W8DW16</accession>
<dbReference type="PANTHER" id="PTHR14374">
    <property type="entry name" value="FOIE GRAS"/>
    <property type="match status" value="1"/>
</dbReference>
<evidence type="ECO:0000313" key="8">
    <source>
        <dbReference type="Proteomes" id="UP000052943"/>
    </source>
</evidence>
<dbReference type="STRING" id="4790.A0A0W8DW16"/>
<dbReference type="Pfam" id="PF11817">
    <property type="entry name" value="Foie-gras_1"/>
    <property type="match status" value="1"/>
</dbReference>
<dbReference type="GO" id="GO:0003723">
    <property type="term" value="F:RNA binding"/>
    <property type="evidence" value="ECO:0007669"/>
    <property type="project" value="UniProtKB-UniRule"/>
</dbReference>
<feature type="compositionally biased region" description="Acidic residues" evidence="5">
    <location>
        <begin position="1494"/>
        <end position="1505"/>
    </location>
</feature>
<sequence length="1926" mass="216766">MESFGTEVKETPYPLIAALGSRELQNKVLPLVRVANEEFVPKLHFTSLPREHRFPVKKELREKHGTFPNQTQRDFEGYRVQGILKARWLKKHHELLPAVVLLFDEFDPRWSPPDWQQRETALREEVEKLKRTLSVEVFNWILSARECRVMLILLQQVDDAGVAPMNTTEERLTNLRRRLDTDTKGLVLLRSRDLVRGSAMLVKLESSMRNMALEYYKAQSKRVKRYKKALAKTPGYQALHARLSFKIAHYYEFRRYTTKVLQHYEASYRAIIALPLNENESVDGIAYTQVMTMAEFVNFKLCYHLIFSSNNIKGAVDQLQRHMGVYSRAIIVADRAYEHWEWVSRQYHVFAQLLAEATSIRGSLPSTGLDSDVYKEPYLYYSIAAKYAMFRRKAAAKLGLTVTTVVPSSTPNGEVLSERDFVVVPSVYVGGDPVVSEANSASQDPSIAALVKYRHAMERTVSHAKRSIVLLEHAIQHLTMYVADHNAPRSRMKSRLLVHLGTERLASGEYERSRAELQKAKATFAIENCWAQTAQILKQLLICTFRQGDTAAYLDYSLQLLSPVVEEFVSPKERGRIQDSFITAWRNPAALGAPFTENSALGNGHEVALDRSRPVFTLAAQFDRASACVKEDATLELELRSHFPSPLVVAKIELVFNDERYRTVIYHQTDVESGSLTSVDGKLFTSLEFTHKVAKELRVPLHVLDGRQMLSIQEVRFYLSGDHSAKANGVSADSAAPEEEFLIFSLLVGRVSVEQRETPQPYLINGRVPAMGNGSASPSFSRRKSMFSLVEGPRPGQTDTPESIQEDGTAHLRGSSLMILQPRAKATLMMLSHEPLLTGDFRELAFKLSANEDKLENVTFQAACEPPPASVSPNDAFFFTEHSGVLKPVPLDTNLQPRDLNSLPNKDPETEETLRVIVRSTRATPVTLIVSVAYTTKAGVAVSFDERFELVCHDPFDIQGGLIHDFLSGGGVPGAAQMPKGTYGCVGNSVSFQGSVTCTSGESLKVLALEFEARETNTIEDLAVSGFGPVSSDSDDVCATFNDGDSRCFCLRLVPKLASKFVTLGRVKVLWRRESSTIISTPDGSHNDVVSTWLEIPMVSFVDAPLTFSVETPSFGVEGVVVYMDVKVRNNEAVFHSLRVKPVDAEGAFFISGRTNATEDLLPFDEQVFQLGLVPTKTGYLRLPRLEIVSLTYNLPFTNPDERQELFVLPRELNIAYTRMATSVRVYVGGLPTDAKNQELRERFGRFVNNGADCRLADVELPKPKPMGTFLPPPGSSRGFAYLTLQGADAEAQSEKLQKTFNRTKWRGSMLKVQPAKPHFQLKLQQEWEEEEQKKKLAEDRHREQQQQINTPTEELLPLKLGVKFKGRKKTRFPEVDEVVEPVKQVEQVKQEETDTESSEEESEGAAEESGSEDDVAAEDVLGEDDVEAFVRQMEEENAIEENEQEKKPLTKEEVNARRLAALEAKQQRKKEEKVVIPPIGEAMGNKKITFDDSGNEQEPEEQEEHDGVISNWMDSSDDEADDERGGRNTFEFTDDAEVSADIDAEAQAAFALRPEFVGEKGKKLFEMQKRFGGDARFRLDARFLEEEANEYGGNEVDDEEHEMDEEAITELQNFLEEENPEEAARHAHEMREEEEAALRVVSKLFPDVDVTRLQRRLQEQRAPKDPLKEAAWMGELKRYDPRDAHACREFEIPMTTTASSVQKEEEVAAPPKREEKEIPTGGDRFFSTTGDLSNLFSRVRKNSEDGEEGEAALDGVFKFGSTAADTGSEAPFKMSSLFSFPVGEDKPLAAMGEQLLEDEQEEPVATAGDWAFSPGFHLTEDHDDEAMATDSEASDDEDDGEMKAELTKKRAKKSLEDFLAFGRTFVGGQEVADWPERRKKLTLDYKRKRRDAVKMKKRHNKQQNKMNKAKTDTTGTSSKWKKPRV</sequence>
<dbReference type="Gene3D" id="3.30.70.330">
    <property type="match status" value="1"/>
</dbReference>
<organism evidence="7 8">
    <name type="scientific">Phytophthora nicotianae</name>
    <name type="common">Potato buckeye rot agent</name>
    <name type="synonym">Phytophthora parasitica</name>
    <dbReference type="NCBI Taxonomy" id="4792"/>
    <lineage>
        <taxon>Eukaryota</taxon>
        <taxon>Sar</taxon>
        <taxon>Stramenopiles</taxon>
        <taxon>Oomycota</taxon>
        <taxon>Peronosporomycetes</taxon>
        <taxon>Peronosporales</taxon>
        <taxon>Peronosporaceae</taxon>
        <taxon>Phytophthora</taxon>
    </lineage>
</organism>
<feature type="domain" description="RRM" evidence="6">
    <location>
        <begin position="1224"/>
        <end position="1318"/>
    </location>
</feature>
<dbReference type="InterPro" id="IPR035979">
    <property type="entry name" value="RBD_domain_sf"/>
</dbReference>
<name>A0A0W8DW16_PHYNI</name>
<dbReference type="CDD" id="cd12226">
    <property type="entry name" value="RRM_NOL8"/>
    <property type="match status" value="1"/>
</dbReference>
<feature type="compositionally biased region" description="Basic and acidic residues" evidence="5">
    <location>
        <begin position="1445"/>
        <end position="1457"/>
    </location>
</feature>
<keyword evidence="2 4" id="KW-0694">RNA-binding</keyword>
<feature type="region of interest" description="Disordered" evidence="5">
    <location>
        <begin position="1697"/>
        <end position="1730"/>
    </location>
</feature>
<feature type="compositionally biased region" description="Basic and acidic residues" evidence="5">
    <location>
        <begin position="1466"/>
        <end position="1475"/>
    </location>
</feature>
<evidence type="ECO:0000256" key="2">
    <source>
        <dbReference type="ARBA" id="ARBA00022884"/>
    </source>
</evidence>
<proteinExistence type="predicted"/>
<feature type="compositionally biased region" description="Basic and acidic residues" evidence="5">
    <location>
        <begin position="1703"/>
        <end position="1719"/>
    </location>
</feature>
<dbReference type="GO" id="GO:0005730">
    <property type="term" value="C:nucleolus"/>
    <property type="evidence" value="ECO:0007669"/>
    <property type="project" value="UniProtKB-SubCell"/>
</dbReference>
<dbReference type="PROSITE" id="PS50102">
    <property type="entry name" value="RRM"/>
    <property type="match status" value="1"/>
</dbReference>
<gene>
    <name evidence="7" type="ORF">AM587_10016759</name>
</gene>
<dbReference type="EMBL" id="LNFO01000691">
    <property type="protein sequence ID" value="KUG00377.1"/>
    <property type="molecule type" value="Genomic_DNA"/>
</dbReference>
<evidence type="ECO:0000256" key="5">
    <source>
        <dbReference type="SAM" id="MobiDB-lite"/>
    </source>
</evidence>